<name>A0ABW5R7P7_9BACL</name>
<dbReference type="InterPro" id="IPR011055">
    <property type="entry name" value="Dup_hybrid_motif"/>
</dbReference>
<feature type="chain" id="PRO_5045380017" evidence="3">
    <location>
        <begin position="31"/>
        <end position="398"/>
    </location>
</feature>
<evidence type="ECO:0000256" key="3">
    <source>
        <dbReference type="SAM" id="SignalP"/>
    </source>
</evidence>
<dbReference type="EMBL" id="JBHUMM010000005">
    <property type="protein sequence ID" value="MFD2670751.1"/>
    <property type="molecule type" value="Genomic_DNA"/>
</dbReference>
<organism evidence="5 6">
    <name type="scientific">Marinicrinis sediminis</name>
    <dbReference type="NCBI Taxonomy" id="1652465"/>
    <lineage>
        <taxon>Bacteria</taxon>
        <taxon>Bacillati</taxon>
        <taxon>Bacillota</taxon>
        <taxon>Bacilli</taxon>
        <taxon>Bacillales</taxon>
        <taxon>Paenibacillaceae</taxon>
    </lineage>
</organism>
<dbReference type="CDD" id="cd12797">
    <property type="entry name" value="M23_peptidase"/>
    <property type="match status" value="1"/>
</dbReference>
<feature type="compositionally biased region" description="Polar residues" evidence="2">
    <location>
        <begin position="57"/>
        <end position="66"/>
    </location>
</feature>
<protein>
    <submittedName>
        <fullName evidence="5">M23 family metallopeptidase</fullName>
        <ecNumber evidence="5">3.4.24.-</ecNumber>
    </submittedName>
</protein>
<feature type="signal peptide" evidence="3">
    <location>
        <begin position="1"/>
        <end position="30"/>
    </location>
</feature>
<feature type="domain" description="M23ase beta-sheet core" evidence="4">
    <location>
        <begin position="272"/>
        <end position="371"/>
    </location>
</feature>
<evidence type="ECO:0000256" key="2">
    <source>
        <dbReference type="SAM" id="MobiDB-lite"/>
    </source>
</evidence>
<dbReference type="InterPro" id="IPR050570">
    <property type="entry name" value="Cell_wall_metabolism_enzyme"/>
</dbReference>
<comment type="caution">
    <text evidence="5">The sequence shown here is derived from an EMBL/GenBank/DDBJ whole genome shotgun (WGS) entry which is preliminary data.</text>
</comment>
<dbReference type="GO" id="GO:0016787">
    <property type="term" value="F:hydrolase activity"/>
    <property type="evidence" value="ECO:0007669"/>
    <property type="project" value="UniProtKB-KW"/>
</dbReference>
<dbReference type="PANTHER" id="PTHR21666">
    <property type="entry name" value="PEPTIDASE-RELATED"/>
    <property type="match status" value="1"/>
</dbReference>
<keyword evidence="1 3" id="KW-0732">Signal</keyword>
<dbReference type="InterPro" id="IPR016047">
    <property type="entry name" value="M23ase_b-sheet_dom"/>
</dbReference>
<feature type="region of interest" description="Disordered" evidence="2">
    <location>
        <begin position="57"/>
        <end position="95"/>
    </location>
</feature>
<dbReference type="Pfam" id="PF01551">
    <property type="entry name" value="Peptidase_M23"/>
    <property type="match status" value="1"/>
</dbReference>
<gene>
    <name evidence="5" type="ORF">ACFSUC_03890</name>
</gene>
<sequence>MRPYIAFIRMPLLLLSVTAFLLAQPGQASASLLTKTSCCTNPQSVEATHGTAIVITDSTNQPQPSAKTAIPGKQSGIQSMTSSSGKSNKDDPSQSPMYARRMLIEDMALVTGIPWYQLAAVDQYERTRSQTHPKKYPKRDGLIAIQFSEIQWSGLFNPDQADHQPETIELFGGIGQDGDGDGKAERSNDADVLYTMARLLLDSGMSKEDFPAAVWNYYQNDRIARRINQFARIYQHFGSIDLSRHAFPVPITSQYSYRSTWGAARGWGGRRIHEGTDIFAGYGVPVRSTTYGVIEIMGWNRYGGWRVGIRDINNIYHYYAHLSGFNKQYKAGDIVQPGEVIGWVGSSGYGKPGTSGKFPPHLHYGLYRDNGYSDWSFDPYPMLKRWERAEYKARRKAK</sequence>
<evidence type="ECO:0000256" key="1">
    <source>
        <dbReference type="ARBA" id="ARBA00022729"/>
    </source>
</evidence>
<evidence type="ECO:0000313" key="5">
    <source>
        <dbReference type="EMBL" id="MFD2670751.1"/>
    </source>
</evidence>
<proteinExistence type="predicted"/>
<dbReference type="EC" id="3.4.24.-" evidence="5"/>
<accession>A0ABW5R7P7</accession>
<dbReference type="SUPFAM" id="SSF51261">
    <property type="entry name" value="Duplicated hybrid motif"/>
    <property type="match status" value="1"/>
</dbReference>
<dbReference type="PANTHER" id="PTHR21666:SF289">
    <property type="entry name" value="L-ALA--D-GLU ENDOPEPTIDASE"/>
    <property type="match status" value="1"/>
</dbReference>
<keyword evidence="5" id="KW-0378">Hydrolase</keyword>
<evidence type="ECO:0000313" key="6">
    <source>
        <dbReference type="Proteomes" id="UP001597497"/>
    </source>
</evidence>
<evidence type="ECO:0000259" key="4">
    <source>
        <dbReference type="Pfam" id="PF01551"/>
    </source>
</evidence>
<dbReference type="Proteomes" id="UP001597497">
    <property type="component" value="Unassembled WGS sequence"/>
</dbReference>
<dbReference type="Gene3D" id="2.70.70.10">
    <property type="entry name" value="Glucose Permease (Domain IIA)"/>
    <property type="match status" value="1"/>
</dbReference>
<dbReference type="RefSeq" id="WP_379928174.1">
    <property type="nucleotide sequence ID" value="NZ_JBHUMM010000005.1"/>
</dbReference>
<feature type="compositionally biased region" description="Polar residues" evidence="2">
    <location>
        <begin position="75"/>
        <end position="86"/>
    </location>
</feature>
<keyword evidence="6" id="KW-1185">Reference proteome</keyword>
<reference evidence="6" key="1">
    <citation type="journal article" date="2019" name="Int. J. Syst. Evol. Microbiol.">
        <title>The Global Catalogue of Microorganisms (GCM) 10K type strain sequencing project: providing services to taxonomists for standard genome sequencing and annotation.</title>
        <authorList>
            <consortium name="The Broad Institute Genomics Platform"/>
            <consortium name="The Broad Institute Genome Sequencing Center for Infectious Disease"/>
            <person name="Wu L."/>
            <person name="Ma J."/>
        </authorList>
    </citation>
    <scope>NUCLEOTIDE SEQUENCE [LARGE SCALE GENOMIC DNA]</scope>
    <source>
        <strain evidence="6">KCTC 33676</strain>
    </source>
</reference>